<feature type="region of interest" description="Disordered" evidence="1">
    <location>
        <begin position="1"/>
        <end position="254"/>
    </location>
</feature>
<dbReference type="EMBL" id="JAVHJL010000003">
    <property type="protein sequence ID" value="KAK6507031.1"/>
    <property type="molecule type" value="Genomic_DNA"/>
</dbReference>
<evidence type="ECO:0000313" key="2">
    <source>
        <dbReference type="EMBL" id="KAK6507031.1"/>
    </source>
</evidence>
<feature type="compositionally biased region" description="Low complexity" evidence="1">
    <location>
        <begin position="78"/>
        <end position="90"/>
    </location>
</feature>
<feature type="compositionally biased region" description="Polar residues" evidence="1">
    <location>
        <begin position="715"/>
        <end position="726"/>
    </location>
</feature>
<feature type="compositionally biased region" description="Polar residues" evidence="1">
    <location>
        <begin position="25"/>
        <end position="63"/>
    </location>
</feature>
<feature type="compositionally biased region" description="Basic and acidic residues" evidence="1">
    <location>
        <begin position="543"/>
        <end position="555"/>
    </location>
</feature>
<feature type="compositionally biased region" description="Polar residues" evidence="1">
    <location>
        <begin position="125"/>
        <end position="148"/>
    </location>
</feature>
<feature type="region of interest" description="Disordered" evidence="1">
    <location>
        <begin position="715"/>
        <end position="743"/>
    </location>
</feature>
<accession>A0AAV9WET6</accession>
<comment type="caution">
    <text evidence="2">The sequence shown here is derived from an EMBL/GenBank/DDBJ whole genome shotgun (WGS) entry which is preliminary data.</text>
</comment>
<feature type="compositionally biased region" description="Polar residues" evidence="1">
    <location>
        <begin position="233"/>
        <end position="253"/>
    </location>
</feature>
<proteinExistence type="predicted"/>
<feature type="region of interest" description="Disordered" evidence="1">
    <location>
        <begin position="413"/>
        <end position="437"/>
    </location>
</feature>
<feature type="region of interest" description="Disordered" evidence="1">
    <location>
        <begin position="295"/>
        <end position="389"/>
    </location>
</feature>
<feature type="region of interest" description="Disordered" evidence="1">
    <location>
        <begin position="512"/>
        <end position="649"/>
    </location>
</feature>
<feature type="compositionally biased region" description="Basic and acidic residues" evidence="1">
    <location>
        <begin position="176"/>
        <end position="188"/>
    </location>
</feature>
<dbReference type="Proteomes" id="UP001370758">
    <property type="component" value="Unassembled WGS sequence"/>
</dbReference>
<name>A0AAV9WET6_9PEZI</name>
<feature type="compositionally biased region" description="Basic and acidic residues" evidence="1">
    <location>
        <begin position="683"/>
        <end position="693"/>
    </location>
</feature>
<feature type="compositionally biased region" description="Polar residues" evidence="1">
    <location>
        <begin position="909"/>
        <end position="921"/>
    </location>
</feature>
<feature type="compositionally biased region" description="Basic residues" evidence="1">
    <location>
        <begin position="357"/>
        <end position="371"/>
    </location>
</feature>
<feature type="compositionally biased region" description="Basic and acidic residues" evidence="1">
    <location>
        <begin position="621"/>
        <end position="632"/>
    </location>
</feature>
<feature type="region of interest" description="Disordered" evidence="1">
    <location>
        <begin position="845"/>
        <end position="879"/>
    </location>
</feature>
<organism evidence="2 3">
    <name type="scientific">Arthrobotrys musiformis</name>
    <dbReference type="NCBI Taxonomy" id="47236"/>
    <lineage>
        <taxon>Eukaryota</taxon>
        <taxon>Fungi</taxon>
        <taxon>Dikarya</taxon>
        <taxon>Ascomycota</taxon>
        <taxon>Pezizomycotina</taxon>
        <taxon>Orbiliomycetes</taxon>
        <taxon>Orbiliales</taxon>
        <taxon>Orbiliaceae</taxon>
        <taxon>Arthrobotrys</taxon>
    </lineage>
</organism>
<feature type="region of interest" description="Disordered" evidence="1">
    <location>
        <begin position="971"/>
        <end position="990"/>
    </location>
</feature>
<feature type="compositionally biased region" description="Low complexity" evidence="1">
    <location>
        <begin position="569"/>
        <end position="583"/>
    </location>
</feature>
<feature type="compositionally biased region" description="Low complexity" evidence="1">
    <location>
        <begin position="165"/>
        <end position="175"/>
    </location>
</feature>
<reference evidence="2 3" key="1">
    <citation type="submission" date="2023-08" db="EMBL/GenBank/DDBJ databases">
        <authorList>
            <person name="Palmer J.M."/>
        </authorList>
    </citation>
    <scope>NUCLEOTIDE SEQUENCE [LARGE SCALE GENOMIC DNA]</scope>
    <source>
        <strain evidence="2 3">TWF481</strain>
    </source>
</reference>
<sequence>MAKNRGQEHGASLPFKQAYRPSFLKNESNSMVSPQVSPRGSQTNIAGMNQNPRPSVCSPSSLPLRQDAIFQSFPVPSPKRGSPRRSPGAGIKTATRTPPLQNVQVYSPRPSPRPSPRVTPQTSPGESNWETSGTESPVVKSSTPTENYVQRAGASAPPLDGGGSLRLLDGNNSNDWIRDNEGSNRDAEADYIFSGEVGKNPLGKEANVLGLGPHPPSESPESSRLNGKKKTPTPLSGSSGETNGTLIIPSNSPVAVKRRRTSGLLQFMRSPLTFPVRKQSGKGFIYNCIPGMSRKSSAAQSNIPEVPSPNDLPNNRISHHHHNDEYEFTSNSPRQTPPLKTPTPIDLSKVSTESDNHKRHHGIWRHKKHRGHDTTPSTVESKESIKRPDEHFCDDDPTCCYVAGEAHRFRTPLESPKIPRTPPTPSAISPKTSDMKGKKALPSYFDLPRQETSNVSPNDLGFTLMPLSDPDISHRTSNIQAHAHRLPHFVKVPMFSLAAPFATREDYKGYSAETSPEAASRRSSFPPGPGWSSNRSSASGAVDPRRASFGYRDHMNFITKPEGYSSRTGSSAKQESSSGSQSPHDSHGQRRNSHNTASDVSRKSSLGERRASKVIAALNAPRKDSNEHKLDETGGAAHSPGPSSKMVHWRGAEVTEEEAKMLDMLVGKHRLFSEMLMTPLEKTQSEGPEKPPEPGDEPMNVLRRPSWRRFASTIMSSPLSGLSEETGSSDKTTKPDSSDIPDAPDIKEMYAEALQETAGVPIGVTKNRKRHEDIAKAPSLPASVLDRTTPTEFITGPPDIVKAMDPSSIDAPMANSRSNRTTRTEFETEILSIAMLYGRVIKETTRAASEPSTPPVVDNTSATDTLRPHSRAPSLTVPERPSVGFITNALEERSVSDGLISDVRRVSLNPTSKSRRSSSTLARLHKLVSGGGEKSKRNSTTSPFSSPPEYVEDGSSRHQSLNVPSLISALTRANSSGKDASLGSMDGRKS</sequence>
<evidence type="ECO:0000256" key="1">
    <source>
        <dbReference type="SAM" id="MobiDB-lite"/>
    </source>
</evidence>
<feature type="region of interest" description="Disordered" evidence="1">
    <location>
        <begin position="681"/>
        <end position="701"/>
    </location>
</feature>
<feature type="region of interest" description="Disordered" evidence="1">
    <location>
        <begin position="909"/>
        <end position="964"/>
    </location>
</feature>
<keyword evidence="3" id="KW-1185">Reference proteome</keyword>
<gene>
    <name evidence="2" type="ORF">TWF481_005484</name>
</gene>
<feature type="compositionally biased region" description="Basic and acidic residues" evidence="1">
    <location>
        <begin position="600"/>
        <end position="611"/>
    </location>
</feature>
<dbReference type="AlphaFoldDB" id="A0AAV9WET6"/>
<feature type="compositionally biased region" description="Basic and acidic residues" evidence="1">
    <location>
        <begin position="380"/>
        <end position="389"/>
    </location>
</feature>
<evidence type="ECO:0000313" key="3">
    <source>
        <dbReference type="Proteomes" id="UP001370758"/>
    </source>
</evidence>
<feature type="region of interest" description="Disordered" evidence="1">
    <location>
        <begin position="789"/>
        <end position="823"/>
    </location>
</feature>
<protein>
    <submittedName>
        <fullName evidence="2">Uncharacterized protein</fullName>
    </submittedName>
</protein>